<feature type="domain" description="F-box" evidence="1">
    <location>
        <begin position="25"/>
        <end position="73"/>
    </location>
</feature>
<dbReference type="InterPro" id="IPR050232">
    <property type="entry name" value="FBL13/AtMIF1-like"/>
</dbReference>
<dbReference type="AlphaFoldDB" id="A0A484LFS3"/>
<reference evidence="2 3" key="1">
    <citation type="submission" date="2018-04" db="EMBL/GenBank/DDBJ databases">
        <authorList>
            <person name="Vogel A."/>
        </authorList>
    </citation>
    <scope>NUCLEOTIDE SEQUENCE [LARGE SCALE GENOMIC DNA]</scope>
</reference>
<dbReference type="Pfam" id="PF00646">
    <property type="entry name" value="F-box"/>
    <property type="match status" value="1"/>
</dbReference>
<sequence length="462" mass="52445">MDVSSLACKIKRKRSNERDDACSCKRSLNDLPDAMLKLILSLLKTKCAVRTSVLCKRWQYMWTSLPNLDFNDRERMVQEQGASSEKRKLFMDFVDRVLIFHDAPKIHKFTLSCGASDDMSHMIHIRRWISAAVRLKPQEVNIVIYNARVSDQRLLPYCLFSCEATEVMGLQGDFRLILPSRTCLPHLRILILSGLTFKDHRPLNLLFGGPALEELVMQDCEWEGGKSEVNISAPKLKKLTIEETHELYRPTEHASKSVTISSPEVEIFHYEGGLLKSYHFHCPSSITDATLESHDCLPIEDLHIDHLSEVLTALQSVECLQLGSYFVKALTHASVPVFKNLIRLDLSEDQVDLSSKELEKMLNQCPRLETLTFLGGISTDYCARRLLSSNLTCLSSTLKRISISYFNGNTSELFAVQFLLWKGTCLEKMDIYCYEGGDAPKEIGLFLSACHRSSETCELYVG</sequence>
<dbReference type="SUPFAM" id="SSF81383">
    <property type="entry name" value="F-box domain"/>
    <property type="match status" value="1"/>
</dbReference>
<dbReference type="InterPro" id="IPR036047">
    <property type="entry name" value="F-box-like_dom_sf"/>
</dbReference>
<protein>
    <recommendedName>
        <fullName evidence="1">F-box domain-containing protein</fullName>
    </recommendedName>
</protein>
<organism evidence="2 3">
    <name type="scientific">Cuscuta campestris</name>
    <dbReference type="NCBI Taxonomy" id="132261"/>
    <lineage>
        <taxon>Eukaryota</taxon>
        <taxon>Viridiplantae</taxon>
        <taxon>Streptophyta</taxon>
        <taxon>Embryophyta</taxon>
        <taxon>Tracheophyta</taxon>
        <taxon>Spermatophyta</taxon>
        <taxon>Magnoliopsida</taxon>
        <taxon>eudicotyledons</taxon>
        <taxon>Gunneridae</taxon>
        <taxon>Pentapetalae</taxon>
        <taxon>asterids</taxon>
        <taxon>lamiids</taxon>
        <taxon>Solanales</taxon>
        <taxon>Convolvulaceae</taxon>
        <taxon>Cuscuteae</taxon>
        <taxon>Cuscuta</taxon>
        <taxon>Cuscuta subgen. Grammica</taxon>
        <taxon>Cuscuta sect. Cleistogrammica</taxon>
    </lineage>
</organism>
<dbReference type="SUPFAM" id="SSF52047">
    <property type="entry name" value="RNI-like"/>
    <property type="match status" value="1"/>
</dbReference>
<dbReference type="InterPro" id="IPR001810">
    <property type="entry name" value="F-box_dom"/>
</dbReference>
<dbReference type="PROSITE" id="PS50181">
    <property type="entry name" value="FBOX"/>
    <property type="match status" value="1"/>
</dbReference>
<proteinExistence type="predicted"/>
<dbReference type="OrthoDB" id="612216at2759"/>
<evidence type="ECO:0000313" key="3">
    <source>
        <dbReference type="Proteomes" id="UP000595140"/>
    </source>
</evidence>
<evidence type="ECO:0000313" key="2">
    <source>
        <dbReference type="EMBL" id="VFQ74939.1"/>
    </source>
</evidence>
<dbReference type="Proteomes" id="UP000595140">
    <property type="component" value="Unassembled WGS sequence"/>
</dbReference>
<dbReference type="Pfam" id="PF24758">
    <property type="entry name" value="LRR_At5g56370"/>
    <property type="match status" value="2"/>
</dbReference>
<dbReference type="InterPro" id="IPR055411">
    <property type="entry name" value="LRR_FXL15/At3g58940/PEG3-like"/>
</dbReference>
<dbReference type="CDD" id="cd22160">
    <property type="entry name" value="F-box_AtFBL13-like"/>
    <property type="match status" value="1"/>
</dbReference>
<dbReference type="PANTHER" id="PTHR31900:SF30">
    <property type="entry name" value="SUPERFAMILY PROTEIN, PUTATIVE-RELATED"/>
    <property type="match status" value="1"/>
</dbReference>
<name>A0A484LFS3_9ASTE</name>
<dbReference type="Gene3D" id="3.80.10.10">
    <property type="entry name" value="Ribonuclease Inhibitor"/>
    <property type="match status" value="1"/>
</dbReference>
<evidence type="ECO:0000259" key="1">
    <source>
        <dbReference type="PROSITE" id="PS50181"/>
    </source>
</evidence>
<dbReference type="InterPro" id="IPR032675">
    <property type="entry name" value="LRR_dom_sf"/>
</dbReference>
<accession>A0A484LFS3</accession>
<dbReference type="EMBL" id="OOIL02001392">
    <property type="protein sequence ID" value="VFQ74939.1"/>
    <property type="molecule type" value="Genomic_DNA"/>
</dbReference>
<dbReference type="InterPro" id="IPR053781">
    <property type="entry name" value="F-box_AtFBL13-like"/>
</dbReference>
<dbReference type="PANTHER" id="PTHR31900">
    <property type="entry name" value="F-BOX/RNI SUPERFAMILY PROTEIN-RELATED"/>
    <property type="match status" value="1"/>
</dbReference>
<keyword evidence="3" id="KW-1185">Reference proteome</keyword>
<gene>
    <name evidence="2" type="ORF">CCAM_LOCUS16715</name>
</gene>